<feature type="signal peptide" evidence="1">
    <location>
        <begin position="1"/>
        <end position="21"/>
    </location>
</feature>
<protein>
    <submittedName>
        <fullName evidence="3">Uncharacterized protein LOC113870322</fullName>
    </submittedName>
</protein>
<dbReference type="GeneID" id="113870322"/>
<dbReference type="AlphaFoldDB" id="A0A8B8M4R7"/>
<gene>
    <name evidence="3" type="primary">LOC113870322</name>
</gene>
<name>A0A8B8M4R7_ABRPR</name>
<proteinExistence type="predicted"/>
<sequence>MGSKGFLVLVMLLASLLVLYAEVAPKDVDNKFDRKDDDIDISGVDAMKYGYRGWHGWGWGRGWGYCYYGCCDWNYYGRCIRCCYYRGEHVDAQTHDQPQN</sequence>
<dbReference type="Proteomes" id="UP000694853">
    <property type="component" value="Unplaced"/>
</dbReference>
<accession>A0A8B8M4R7</accession>
<evidence type="ECO:0000313" key="3">
    <source>
        <dbReference type="RefSeq" id="XP_027362717.1"/>
    </source>
</evidence>
<dbReference type="PANTHER" id="PTHR37389:SF37">
    <property type="entry name" value="GLYCINE RICH PROTEIN-RELATED"/>
    <property type="match status" value="1"/>
</dbReference>
<reference evidence="3" key="2">
    <citation type="submission" date="2025-08" db="UniProtKB">
        <authorList>
            <consortium name="RefSeq"/>
        </authorList>
    </citation>
    <scope>IDENTIFICATION</scope>
    <source>
        <tissue evidence="3">Young leaves</tissue>
    </source>
</reference>
<dbReference type="KEGG" id="aprc:113870322"/>
<organism evidence="2 3">
    <name type="scientific">Abrus precatorius</name>
    <name type="common">Indian licorice</name>
    <name type="synonym">Glycine abrus</name>
    <dbReference type="NCBI Taxonomy" id="3816"/>
    <lineage>
        <taxon>Eukaryota</taxon>
        <taxon>Viridiplantae</taxon>
        <taxon>Streptophyta</taxon>
        <taxon>Embryophyta</taxon>
        <taxon>Tracheophyta</taxon>
        <taxon>Spermatophyta</taxon>
        <taxon>Magnoliopsida</taxon>
        <taxon>eudicotyledons</taxon>
        <taxon>Gunneridae</taxon>
        <taxon>Pentapetalae</taxon>
        <taxon>rosids</taxon>
        <taxon>fabids</taxon>
        <taxon>Fabales</taxon>
        <taxon>Fabaceae</taxon>
        <taxon>Papilionoideae</taxon>
        <taxon>50 kb inversion clade</taxon>
        <taxon>NPAAA clade</taxon>
        <taxon>indigoferoid/millettioid clade</taxon>
        <taxon>Abreae</taxon>
        <taxon>Abrus</taxon>
    </lineage>
</organism>
<dbReference type="RefSeq" id="XP_027362717.1">
    <property type="nucleotide sequence ID" value="XM_027506916.1"/>
</dbReference>
<evidence type="ECO:0000313" key="2">
    <source>
        <dbReference type="Proteomes" id="UP000694853"/>
    </source>
</evidence>
<keyword evidence="2" id="KW-1185">Reference proteome</keyword>
<dbReference type="PANTHER" id="PTHR37389">
    <property type="entry name" value="NODULIN-24"/>
    <property type="match status" value="1"/>
</dbReference>
<reference evidence="2" key="1">
    <citation type="journal article" date="2019" name="Toxins">
        <title>Detection of Abrin-Like and Prepropulchellin-Like Toxin Genes and Transcripts Using Whole Genome Sequencing and Full-Length Transcript Sequencing of Abrus precatorius.</title>
        <authorList>
            <person name="Hovde B.T."/>
            <person name="Daligault H.E."/>
            <person name="Hanschen E.R."/>
            <person name="Kunde Y.A."/>
            <person name="Johnson M.B."/>
            <person name="Starkenburg S.R."/>
            <person name="Johnson S.L."/>
        </authorList>
    </citation>
    <scope>NUCLEOTIDE SEQUENCE [LARGE SCALE GENOMIC DNA]</scope>
</reference>
<keyword evidence="1" id="KW-0732">Signal</keyword>
<evidence type="ECO:0000256" key="1">
    <source>
        <dbReference type="SAM" id="SignalP"/>
    </source>
</evidence>
<dbReference type="InterPro" id="IPR010800">
    <property type="entry name" value="GRP"/>
</dbReference>
<feature type="chain" id="PRO_5034427845" evidence="1">
    <location>
        <begin position="22"/>
        <end position="100"/>
    </location>
</feature>